<dbReference type="OrthoDB" id="947646at2"/>
<proteinExistence type="predicted"/>
<accession>A0A327QF38</accession>
<dbReference type="AlphaFoldDB" id="A0A327QF38"/>
<protein>
    <submittedName>
        <fullName evidence="2">Uncharacterized protein</fullName>
    </submittedName>
</protein>
<name>A0A327QF38_9BACT</name>
<keyword evidence="3" id="KW-1185">Reference proteome</keyword>
<dbReference type="EMBL" id="QLLL01000008">
    <property type="protein sequence ID" value="RAJ00287.1"/>
    <property type="molecule type" value="Genomic_DNA"/>
</dbReference>
<gene>
    <name evidence="2" type="ORF">LX64_03989</name>
</gene>
<comment type="caution">
    <text evidence="2">The sequence shown here is derived from an EMBL/GenBank/DDBJ whole genome shotgun (WGS) entry which is preliminary data.</text>
</comment>
<evidence type="ECO:0000256" key="1">
    <source>
        <dbReference type="SAM" id="MobiDB-lite"/>
    </source>
</evidence>
<dbReference type="Proteomes" id="UP000249547">
    <property type="component" value="Unassembled WGS sequence"/>
</dbReference>
<evidence type="ECO:0000313" key="2">
    <source>
        <dbReference type="EMBL" id="RAJ00287.1"/>
    </source>
</evidence>
<organism evidence="2 3">
    <name type="scientific">Chitinophaga skermanii</name>
    <dbReference type="NCBI Taxonomy" id="331697"/>
    <lineage>
        <taxon>Bacteria</taxon>
        <taxon>Pseudomonadati</taxon>
        <taxon>Bacteroidota</taxon>
        <taxon>Chitinophagia</taxon>
        <taxon>Chitinophagales</taxon>
        <taxon>Chitinophagaceae</taxon>
        <taxon>Chitinophaga</taxon>
    </lineage>
</organism>
<dbReference type="RefSeq" id="WP_111599413.1">
    <property type="nucleotide sequence ID" value="NZ_QLLL01000008.1"/>
</dbReference>
<reference evidence="2 3" key="1">
    <citation type="submission" date="2018-06" db="EMBL/GenBank/DDBJ databases">
        <title>Genomic Encyclopedia of Archaeal and Bacterial Type Strains, Phase II (KMG-II): from individual species to whole genera.</title>
        <authorList>
            <person name="Goeker M."/>
        </authorList>
    </citation>
    <scope>NUCLEOTIDE SEQUENCE [LARGE SCALE GENOMIC DNA]</scope>
    <source>
        <strain evidence="2 3">DSM 23857</strain>
    </source>
</reference>
<evidence type="ECO:0000313" key="3">
    <source>
        <dbReference type="Proteomes" id="UP000249547"/>
    </source>
</evidence>
<feature type="region of interest" description="Disordered" evidence="1">
    <location>
        <begin position="1"/>
        <end position="20"/>
    </location>
</feature>
<sequence>MQPAITAKQHRGGFSNTTTTRQLPSNDIAIKLYNKAMERLLQVNNWGRISGKLSARFKLIDRNGKPVQRLAQEGDLIRIDLPAPGTIAGKGFDWVVIEKIQSQSKGGVNSIAMRVRPAPPADGHPQQHEPVAHFFQKYATSTFMVYRQYKSLTAGVFGRNEVPNVTSHRFIDQVRNFFVSITAILGLSKFQWKSLINGFLKN</sequence>